<evidence type="ECO:0000313" key="2">
    <source>
        <dbReference type="EnsemblPlants" id="PGSC0003DMT400090622"/>
    </source>
</evidence>
<evidence type="ECO:0000256" key="1">
    <source>
        <dbReference type="SAM" id="MobiDB-lite"/>
    </source>
</evidence>
<dbReference type="AlphaFoldDB" id="M1DKT3"/>
<dbReference type="EnsemblPlants" id="PGSC0003DMT400090622">
    <property type="protein sequence ID" value="PGSC0003DMT400090622"/>
    <property type="gene ID" value="PGSC0003DMG400040193"/>
</dbReference>
<dbReference type="Gramene" id="PGSC0003DMT400090622">
    <property type="protein sequence ID" value="PGSC0003DMT400090622"/>
    <property type="gene ID" value="PGSC0003DMG400040193"/>
</dbReference>
<feature type="region of interest" description="Disordered" evidence="1">
    <location>
        <begin position="19"/>
        <end position="58"/>
    </location>
</feature>
<sequence length="199" mass="22042">MTGTPPLTQCFVHPSVSFSSTVTSSATPDDETPTLAPGQKDRLGRVMIEPDGSSNPAKDAAQALKDCVRRLFTQAYHSWSEIPNSIRQTMFNEFKEKEMGRTPIEPEVFKMTHVKKKENKSDPDVWVEERTERTFSGIQGIGSSCQAEALDGVQIAAMSAQIAQLTSALAKSERRRVAEQQSMSATIQQIKEQVMNHAR</sequence>
<reference evidence="3" key="1">
    <citation type="journal article" date="2011" name="Nature">
        <title>Genome sequence and analysis of the tuber crop potato.</title>
        <authorList>
            <consortium name="The Potato Genome Sequencing Consortium"/>
        </authorList>
    </citation>
    <scope>NUCLEOTIDE SEQUENCE [LARGE SCALE GENOMIC DNA]</scope>
    <source>
        <strain evidence="3">cv. DM1-3 516 R44</strain>
    </source>
</reference>
<evidence type="ECO:0000313" key="3">
    <source>
        <dbReference type="Proteomes" id="UP000011115"/>
    </source>
</evidence>
<keyword evidence="3" id="KW-1185">Reference proteome</keyword>
<dbReference type="PaxDb" id="4113-PGSC0003DMT400090622"/>
<accession>M1DKT3</accession>
<dbReference type="HOGENOM" id="CLU_071175_0_0_1"/>
<name>M1DKT3_SOLTU</name>
<dbReference type="Proteomes" id="UP000011115">
    <property type="component" value="Unassembled WGS sequence"/>
</dbReference>
<dbReference type="InParanoid" id="M1DKT3"/>
<proteinExistence type="predicted"/>
<reference evidence="2" key="2">
    <citation type="submission" date="2015-06" db="UniProtKB">
        <authorList>
            <consortium name="EnsemblPlants"/>
        </authorList>
    </citation>
    <scope>IDENTIFICATION</scope>
    <source>
        <strain evidence="2">DM1-3 516 R44</strain>
    </source>
</reference>
<protein>
    <submittedName>
        <fullName evidence="2">Uncharacterized protein</fullName>
    </submittedName>
</protein>
<organism evidence="2 3">
    <name type="scientific">Solanum tuberosum</name>
    <name type="common">Potato</name>
    <dbReference type="NCBI Taxonomy" id="4113"/>
    <lineage>
        <taxon>Eukaryota</taxon>
        <taxon>Viridiplantae</taxon>
        <taxon>Streptophyta</taxon>
        <taxon>Embryophyta</taxon>
        <taxon>Tracheophyta</taxon>
        <taxon>Spermatophyta</taxon>
        <taxon>Magnoliopsida</taxon>
        <taxon>eudicotyledons</taxon>
        <taxon>Gunneridae</taxon>
        <taxon>Pentapetalae</taxon>
        <taxon>asterids</taxon>
        <taxon>lamiids</taxon>
        <taxon>Solanales</taxon>
        <taxon>Solanaceae</taxon>
        <taxon>Solanoideae</taxon>
        <taxon>Solaneae</taxon>
        <taxon>Solanum</taxon>
    </lineage>
</organism>